<evidence type="ECO:0000313" key="2">
    <source>
        <dbReference type="EMBL" id="CAL6107459.1"/>
    </source>
</evidence>
<evidence type="ECO:0000313" key="1">
    <source>
        <dbReference type="EMBL" id="CAI9932043.1"/>
    </source>
</evidence>
<protein>
    <submittedName>
        <fullName evidence="2">Hypothetical_protein</fullName>
    </submittedName>
</protein>
<name>A0AA86P6Z1_9EUKA</name>
<organism evidence="1">
    <name type="scientific">Hexamita inflata</name>
    <dbReference type="NCBI Taxonomy" id="28002"/>
    <lineage>
        <taxon>Eukaryota</taxon>
        <taxon>Metamonada</taxon>
        <taxon>Diplomonadida</taxon>
        <taxon>Hexamitidae</taxon>
        <taxon>Hexamitinae</taxon>
        <taxon>Hexamita</taxon>
    </lineage>
</organism>
<evidence type="ECO:0000313" key="3">
    <source>
        <dbReference type="Proteomes" id="UP001642409"/>
    </source>
</evidence>
<keyword evidence="3" id="KW-1185">Reference proteome</keyword>
<proteinExistence type="predicted"/>
<reference evidence="2 3" key="2">
    <citation type="submission" date="2024-07" db="EMBL/GenBank/DDBJ databases">
        <authorList>
            <person name="Akdeniz Z."/>
        </authorList>
    </citation>
    <scope>NUCLEOTIDE SEQUENCE [LARGE SCALE GENOMIC DNA]</scope>
</reference>
<sequence length="200" mass="23195">MQNKHGFKTANIICLLFKQQTNKRPFNLGKQVYYMKNVLLCRVHHPILCGSNLLVQNQNSTCSRNTAWNQNQIDRCTNKFTKYLLNTEYGLKLALYVERQRKTSTITFIIHGVNSSVTATINTKSSQLFKCRSQLMLTSAKALRQTQSSISFRNNIRTKTFTLFHSDRCFGGYTIKPAVFKLVDQIRKQKFNNKPNHHLN</sequence>
<gene>
    <name evidence="1" type="ORF">HINF_LOCUS19688</name>
    <name evidence="2" type="ORF">HINF_LOCUS74502</name>
</gene>
<dbReference type="AlphaFoldDB" id="A0AA86P6Z1"/>
<dbReference type="Proteomes" id="UP001642409">
    <property type="component" value="Unassembled WGS sequence"/>
</dbReference>
<accession>A0AA86P6Z1</accession>
<reference evidence="1" key="1">
    <citation type="submission" date="2023-06" db="EMBL/GenBank/DDBJ databases">
        <authorList>
            <person name="Kurt Z."/>
        </authorList>
    </citation>
    <scope>NUCLEOTIDE SEQUENCE</scope>
</reference>
<dbReference type="EMBL" id="CATOUU010000501">
    <property type="protein sequence ID" value="CAI9932043.1"/>
    <property type="molecule type" value="Genomic_DNA"/>
</dbReference>
<dbReference type="EMBL" id="CAXDID020000635">
    <property type="protein sequence ID" value="CAL6107459.1"/>
    <property type="molecule type" value="Genomic_DNA"/>
</dbReference>
<comment type="caution">
    <text evidence="1">The sequence shown here is derived from an EMBL/GenBank/DDBJ whole genome shotgun (WGS) entry which is preliminary data.</text>
</comment>